<dbReference type="PANTHER" id="PTHR31862">
    <property type="entry name" value="UPF0261 DOMAIN PROTEIN (AFU_ORTHOLOGUE AFUA_1G10120)"/>
    <property type="match status" value="1"/>
</dbReference>
<accession>A0ABV8UHE1</accession>
<evidence type="ECO:0000313" key="6">
    <source>
        <dbReference type="EMBL" id="MFC4350325.1"/>
    </source>
</evidence>
<feature type="domain" description="ABC transporter" evidence="5">
    <location>
        <begin position="15"/>
        <end position="244"/>
    </location>
</feature>
<dbReference type="NCBIfam" id="NF002674">
    <property type="entry name" value="PRK02399.1-2"/>
    <property type="match status" value="1"/>
</dbReference>
<organism evidence="6 7">
    <name type="scientific">Fodinicurvata halophila</name>
    <dbReference type="NCBI Taxonomy" id="1419723"/>
    <lineage>
        <taxon>Bacteria</taxon>
        <taxon>Pseudomonadati</taxon>
        <taxon>Pseudomonadota</taxon>
        <taxon>Alphaproteobacteria</taxon>
        <taxon>Rhodospirillales</taxon>
        <taxon>Rhodovibrionaceae</taxon>
        <taxon>Fodinicurvata</taxon>
    </lineage>
</organism>
<dbReference type="Gene3D" id="3.40.50.300">
    <property type="entry name" value="P-loop containing nucleotide triphosphate hydrolases"/>
    <property type="match status" value="1"/>
</dbReference>
<dbReference type="HAMAP" id="MF_00677">
    <property type="entry name" value="UPF0261"/>
    <property type="match status" value="1"/>
</dbReference>
<dbReference type="InterPro" id="IPR017871">
    <property type="entry name" value="ABC_transporter-like_CS"/>
</dbReference>
<dbReference type="Gene3D" id="3.40.50.12030">
    <property type="entry name" value="Uncharacterised protein family UPF0261, NC domain"/>
    <property type="match status" value="1"/>
</dbReference>
<comment type="similarity">
    <text evidence="3">Belongs to the UPF0261 family.</text>
</comment>
<evidence type="ECO:0000259" key="5">
    <source>
        <dbReference type="PROSITE" id="PS50893"/>
    </source>
</evidence>
<evidence type="ECO:0000256" key="2">
    <source>
        <dbReference type="ARBA" id="ARBA00022840"/>
    </source>
</evidence>
<dbReference type="EMBL" id="JBHSCW010000001">
    <property type="protein sequence ID" value="MFC4350325.1"/>
    <property type="molecule type" value="Genomic_DNA"/>
</dbReference>
<gene>
    <name evidence="6" type="ORF">ACFOW6_02085</name>
</gene>
<feature type="region of interest" description="Disordered" evidence="4">
    <location>
        <begin position="245"/>
        <end position="329"/>
    </location>
</feature>
<evidence type="ECO:0000256" key="1">
    <source>
        <dbReference type="ARBA" id="ARBA00022741"/>
    </source>
</evidence>
<feature type="compositionally biased region" description="Basic and acidic residues" evidence="4">
    <location>
        <begin position="307"/>
        <end position="321"/>
    </location>
</feature>
<dbReference type="PANTHER" id="PTHR31862:SF1">
    <property type="entry name" value="UPF0261 DOMAIN PROTEIN (AFU_ORTHOLOGUE AFUA_1G10120)"/>
    <property type="match status" value="1"/>
</dbReference>
<reference evidence="7" key="1">
    <citation type="journal article" date="2019" name="Int. J. Syst. Evol. Microbiol.">
        <title>The Global Catalogue of Microorganisms (GCM) 10K type strain sequencing project: providing services to taxonomists for standard genome sequencing and annotation.</title>
        <authorList>
            <consortium name="The Broad Institute Genomics Platform"/>
            <consortium name="The Broad Institute Genome Sequencing Center for Infectious Disease"/>
            <person name="Wu L."/>
            <person name="Ma J."/>
        </authorList>
    </citation>
    <scope>NUCLEOTIDE SEQUENCE [LARGE SCALE GENOMIC DNA]</scope>
    <source>
        <strain evidence="7">CECT 8472</strain>
    </source>
</reference>
<dbReference type="InterPro" id="IPR044122">
    <property type="entry name" value="UPF0261_N"/>
</dbReference>
<name>A0ABV8UHE1_9PROT</name>
<dbReference type="NCBIfam" id="NF002673">
    <property type="entry name" value="PRK02399.1-1"/>
    <property type="match status" value="1"/>
</dbReference>
<evidence type="ECO:0000256" key="4">
    <source>
        <dbReference type="SAM" id="MobiDB-lite"/>
    </source>
</evidence>
<dbReference type="InterPro" id="IPR003593">
    <property type="entry name" value="AAA+_ATPase"/>
</dbReference>
<dbReference type="PROSITE" id="PS00211">
    <property type="entry name" value="ABC_TRANSPORTER_1"/>
    <property type="match status" value="1"/>
</dbReference>
<dbReference type="RefSeq" id="WP_382420654.1">
    <property type="nucleotide sequence ID" value="NZ_JBHSCW010000001.1"/>
</dbReference>
<dbReference type="CDD" id="cd03224">
    <property type="entry name" value="ABC_TM1139_LivF_branched"/>
    <property type="match status" value="1"/>
</dbReference>
<sequence length="751" mass="80786">MSDMHQAGAGQTSVLTVRDLHVYYGQAHALQGVSFDLHHGVLGIVGRNGMGKTTLCNAIMGLTPSTRGAIQLRGRELRGLTPNAIVERGIGYVPQGRRVWPSLSVDEHLRLAARSGRKGSWTIERVYETFPRLRERRRNGGGQLSGGEQQMLAIGRALLANPTLLVMDEPTEGLAPVIVQQLSALLKQLAAEGEISVLLIEQNLGVATEVAENIGIMVNGRLVKELPAAELAADSDLQQRLLGVGRHSEDEEESAAEAAAPDEPPQVFRVRRADERLGSADQPPPAYVSQGAPNRWGRQAAAPTPETGREHSREEKGEPREGTTVAAPADELQVPVAQLVDRCAYVVGTFDTKGRELRFIENRLERLGLRTRTVDLSTSGKPSSADIGPQEVARCHPGGVSAVFSGDRGEAVSAMAEAFRHFLPRQRDVGGVISAGGSGGTALATPAMQVLPVGVPKLMVSTVASGDVKRYVGATDICMMYSVTDVQGINRISEQVLSNAAHAMAGMVAHAGRVKRSSTKPAVGLTMFGVTTPCVQLASKVLEDDFDCLVFHATGTGGQSMEKLVDSGMLAGVLDISTTEIADLIVGGVFSAGEERLDSVIRSRLPYVGSCGALDMVNFGAMDTVPERFRGRNLYKHNPQVTLMRTTVQENEAMGRWIADKLNRCEGPVRFFIPEGGVSLLDAPKQAFWDPEADKALFSAIESNLRQTADRKLIRLPHNINDPEFAQALVEAFREITATHKDKKEAVHAQV</sequence>
<comment type="caution">
    <text evidence="6">The sequence shown here is derived from an EMBL/GenBank/DDBJ whole genome shotgun (WGS) entry which is preliminary data.</text>
</comment>
<dbReference type="Pfam" id="PF00005">
    <property type="entry name" value="ABC_tran"/>
    <property type="match status" value="1"/>
</dbReference>
<dbReference type="CDD" id="cd15488">
    <property type="entry name" value="Tm-1-like"/>
    <property type="match status" value="1"/>
</dbReference>
<protein>
    <recommendedName>
        <fullName evidence="3">UPF0261 protein ACFOW6_02085</fullName>
    </recommendedName>
</protein>
<evidence type="ECO:0000256" key="3">
    <source>
        <dbReference type="HAMAP-Rule" id="MF_00677"/>
    </source>
</evidence>
<dbReference type="Proteomes" id="UP001595799">
    <property type="component" value="Unassembled WGS sequence"/>
</dbReference>
<dbReference type="Gene3D" id="3.40.50.12020">
    <property type="entry name" value="Uncharacterised protein family UPF0261, NN domain"/>
    <property type="match status" value="1"/>
</dbReference>
<dbReference type="SMART" id="SM00382">
    <property type="entry name" value="AAA"/>
    <property type="match status" value="1"/>
</dbReference>
<dbReference type="InterPro" id="IPR027417">
    <property type="entry name" value="P-loop_NTPase"/>
</dbReference>
<evidence type="ECO:0000313" key="7">
    <source>
        <dbReference type="Proteomes" id="UP001595799"/>
    </source>
</evidence>
<dbReference type="InterPro" id="IPR051353">
    <property type="entry name" value="Tobamovirus_resist_UPF0261"/>
</dbReference>
<keyword evidence="7" id="KW-1185">Reference proteome</keyword>
<keyword evidence="2" id="KW-0067">ATP-binding</keyword>
<dbReference type="InterPro" id="IPR056778">
    <property type="entry name" value="UPF0261_C"/>
</dbReference>
<dbReference type="InterPro" id="IPR003439">
    <property type="entry name" value="ABC_transporter-like_ATP-bd"/>
</dbReference>
<dbReference type="SUPFAM" id="SSF52540">
    <property type="entry name" value="P-loop containing nucleoside triphosphate hydrolases"/>
    <property type="match status" value="1"/>
</dbReference>
<dbReference type="Pfam" id="PF23189">
    <property type="entry name" value="UPF0261_C"/>
    <property type="match status" value="1"/>
</dbReference>
<dbReference type="PROSITE" id="PS50893">
    <property type="entry name" value="ABC_TRANSPORTER_2"/>
    <property type="match status" value="1"/>
</dbReference>
<dbReference type="InterPro" id="IPR008322">
    <property type="entry name" value="UPF0261"/>
</dbReference>
<dbReference type="Pfam" id="PF06792">
    <property type="entry name" value="UPF0261"/>
    <property type="match status" value="1"/>
</dbReference>
<keyword evidence="1" id="KW-0547">Nucleotide-binding</keyword>
<proteinExistence type="inferred from homology"/>